<dbReference type="GO" id="GO:0022857">
    <property type="term" value="F:transmembrane transporter activity"/>
    <property type="evidence" value="ECO:0007669"/>
    <property type="project" value="InterPro"/>
</dbReference>
<feature type="transmembrane region" description="Helical" evidence="7">
    <location>
        <begin position="119"/>
        <end position="143"/>
    </location>
</feature>
<comment type="subcellular location">
    <subcellularLocation>
        <location evidence="1">Membrane</location>
        <topology evidence="1">Multi-pass membrane protein</topology>
    </subcellularLocation>
</comment>
<feature type="transmembrane region" description="Helical" evidence="7">
    <location>
        <begin position="275"/>
        <end position="294"/>
    </location>
</feature>
<dbReference type="PANTHER" id="PTHR11662:SF446">
    <property type="entry name" value="SODIUM-DEPENDENT PHOSPHATE TRANSPORT PROTEIN 1, CHLOROPLASTIC"/>
    <property type="match status" value="1"/>
</dbReference>
<dbReference type="OrthoDB" id="2250022at2759"/>
<feature type="domain" description="Major facilitator superfamily (MFS) profile" evidence="8">
    <location>
        <begin position="121"/>
        <end position="369"/>
    </location>
</feature>
<evidence type="ECO:0000313" key="9">
    <source>
        <dbReference type="EMBL" id="KAE9463594.1"/>
    </source>
</evidence>
<dbReference type="FunFam" id="1.20.1250.20:FF:000086">
    <property type="entry name" value="ascorbate transporter, chloroplastic isoform X2"/>
    <property type="match status" value="1"/>
</dbReference>
<proteinExistence type="inferred from homology"/>
<evidence type="ECO:0000313" key="10">
    <source>
        <dbReference type="Proteomes" id="UP000428333"/>
    </source>
</evidence>
<evidence type="ECO:0000259" key="8">
    <source>
        <dbReference type="PROSITE" id="PS50850"/>
    </source>
</evidence>
<evidence type="ECO:0000256" key="4">
    <source>
        <dbReference type="ARBA" id="ARBA00023136"/>
    </source>
</evidence>
<evidence type="ECO:0000256" key="7">
    <source>
        <dbReference type="SAM" id="Phobius"/>
    </source>
</evidence>
<feature type="transmembrane region" description="Helical" evidence="7">
    <location>
        <begin position="163"/>
        <end position="180"/>
    </location>
</feature>
<comment type="caution">
    <text evidence="9">The sequence shown here is derived from an EMBL/GenBank/DDBJ whole genome shotgun (WGS) entry which is preliminary data.</text>
</comment>
<keyword evidence="3 7" id="KW-1133">Transmembrane helix</keyword>
<comment type="similarity">
    <text evidence="6">Belongs to the major facilitator superfamily. Phosphate:H(+) symporter (TC 2.A.1.9) family.</text>
</comment>
<dbReference type="InterPro" id="IPR020846">
    <property type="entry name" value="MFS_dom"/>
</dbReference>
<organism evidence="9 10">
    <name type="scientific">Rhododendron williamsianum</name>
    <dbReference type="NCBI Taxonomy" id="262921"/>
    <lineage>
        <taxon>Eukaryota</taxon>
        <taxon>Viridiplantae</taxon>
        <taxon>Streptophyta</taxon>
        <taxon>Embryophyta</taxon>
        <taxon>Tracheophyta</taxon>
        <taxon>Spermatophyta</taxon>
        <taxon>Magnoliopsida</taxon>
        <taxon>eudicotyledons</taxon>
        <taxon>Gunneridae</taxon>
        <taxon>Pentapetalae</taxon>
        <taxon>asterids</taxon>
        <taxon>Ericales</taxon>
        <taxon>Ericaceae</taxon>
        <taxon>Ericoideae</taxon>
        <taxon>Rhodoreae</taxon>
        <taxon>Rhododendron</taxon>
    </lineage>
</organism>
<evidence type="ECO:0000256" key="5">
    <source>
        <dbReference type="ARBA" id="ARBA00024362"/>
    </source>
</evidence>
<keyword evidence="4 7" id="KW-0472">Membrane</keyword>
<evidence type="ECO:0000256" key="3">
    <source>
        <dbReference type="ARBA" id="ARBA00022989"/>
    </source>
</evidence>
<reference evidence="9 10" key="1">
    <citation type="journal article" date="2019" name="Genome Biol. Evol.">
        <title>The Rhododendron genome and chromosomal organization provide insight into shared whole-genome duplications across the heath family (Ericaceae).</title>
        <authorList>
            <person name="Soza V.L."/>
            <person name="Lindsley D."/>
            <person name="Waalkes A."/>
            <person name="Ramage E."/>
            <person name="Patwardhan R.P."/>
            <person name="Burton J.N."/>
            <person name="Adey A."/>
            <person name="Kumar A."/>
            <person name="Qiu R."/>
            <person name="Shendure J."/>
            <person name="Hall B."/>
        </authorList>
    </citation>
    <scope>NUCLEOTIDE SEQUENCE [LARGE SCALE GENOMIC DNA]</scope>
    <source>
        <strain evidence="9">RSF 1966-606</strain>
    </source>
</reference>
<dbReference type="AlphaFoldDB" id="A0A6A4M5T5"/>
<feature type="non-terminal residue" evidence="9">
    <location>
        <position position="1"/>
    </location>
</feature>
<dbReference type="Gene3D" id="1.20.1250.20">
    <property type="entry name" value="MFS general substrate transporter like domains"/>
    <property type="match status" value="1"/>
</dbReference>
<sequence length="369" mass="41282">MNARALLISLPTDFHSSPKHNFPPDFSVSRKISCSESLFRLRFLPADRAGNRRVSSPFSDGSVRRRVGRVWAEVRSDSAPKGVKLEDALGDVVFKREGDDVDGELESAVPWWKEFPKRWVIVVLCFSAFLLCNMDRVNMSIAILPMSQEFKWNPATVGLIQSSFFWGYLLTQIAGGIWADKVGGKKVLAFGVVWWSVATALTPIAAKVGLPFLLVVRALMGIGEGVAMPAMNNLLSKWVPVAERSRSLALVYSGMYLGSVTGLAFSPFLIHDFGWPSVFYSFGSLGTVWVAVWLSKAHSSPLEDPELRPEEKKLILRNCTSKEPVKSIPWRLILSKSPVWALIVCHFCHNWGTFILLTWMPTYYNQVNV</sequence>
<comment type="similarity">
    <text evidence="5">Belongs to the major facilitator superfamily. Sodium/anion cotransporter (TC 2.A.1.14) family.</text>
</comment>
<protein>
    <recommendedName>
        <fullName evidence="8">Major facilitator superfamily (MFS) profile domain-containing protein</fullName>
    </recommendedName>
</protein>
<dbReference type="SUPFAM" id="SSF103473">
    <property type="entry name" value="MFS general substrate transporter"/>
    <property type="match status" value="1"/>
</dbReference>
<evidence type="ECO:0000256" key="1">
    <source>
        <dbReference type="ARBA" id="ARBA00004141"/>
    </source>
</evidence>
<dbReference type="InterPro" id="IPR050382">
    <property type="entry name" value="MFS_Na/Anion_cotransporter"/>
</dbReference>
<feature type="transmembrane region" description="Helical" evidence="7">
    <location>
        <begin position="339"/>
        <end position="360"/>
    </location>
</feature>
<dbReference type="InterPro" id="IPR036259">
    <property type="entry name" value="MFS_trans_sf"/>
</dbReference>
<evidence type="ECO:0000256" key="6">
    <source>
        <dbReference type="ARBA" id="ARBA00044504"/>
    </source>
</evidence>
<dbReference type="PROSITE" id="PS50850">
    <property type="entry name" value="MFS"/>
    <property type="match status" value="1"/>
</dbReference>
<keyword evidence="10" id="KW-1185">Reference proteome</keyword>
<name>A0A6A4M5T5_9ERIC</name>
<gene>
    <name evidence="9" type="ORF">C3L33_04508</name>
</gene>
<dbReference type="EMBL" id="QEFC01000558">
    <property type="protein sequence ID" value="KAE9463594.1"/>
    <property type="molecule type" value="Genomic_DNA"/>
</dbReference>
<dbReference type="InterPro" id="IPR011701">
    <property type="entry name" value="MFS"/>
</dbReference>
<accession>A0A6A4M5T5</accession>
<keyword evidence="2 7" id="KW-0812">Transmembrane</keyword>
<feature type="transmembrane region" description="Helical" evidence="7">
    <location>
        <begin position="247"/>
        <end position="269"/>
    </location>
</feature>
<dbReference type="Pfam" id="PF07690">
    <property type="entry name" value="MFS_1"/>
    <property type="match status" value="1"/>
</dbReference>
<dbReference type="Proteomes" id="UP000428333">
    <property type="component" value="Linkage Group LG03"/>
</dbReference>
<dbReference type="GO" id="GO:0016020">
    <property type="term" value="C:membrane"/>
    <property type="evidence" value="ECO:0007669"/>
    <property type="project" value="UniProtKB-SubCell"/>
</dbReference>
<evidence type="ECO:0000256" key="2">
    <source>
        <dbReference type="ARBA" id="ARBA00022692"/>
    </source>
</evidence>
<dbReference type="PANTHER" id="PTHR11662">
    <property type="entry name" value="SOLUTE CARRIER FAMILY 17"/>
    <property type="match status" value="1"/>
</dbReference>
<feature type="transmembrane region" description="Helical" evidence="7">
    <location>
        <begin position="187"/>
        <end position="206"/>
    </location>
</feature>
<feature type="transmembrane region" description="Helical" evidence="7">
    <location>
        <begin position="212"/>
        <end position="235"/>
    </location>
</feature>